<proteinExistence type="predicted"/>
<gene>
    <name evidence="1" type="ORF">Tco025E_00798</name>
</gene>
<evidence type="ECO:0000313" key="1">
    <source>
        <dbReference type="EMBL" id="RNF26932.1"/>
    </source>
</evidence>
<dbReference type="OrthoDB" id="278326at2759"/>
<organism evidence="1 2">
    <name type="scientific">Trypanosoma conorhini</name>
    <dbReference type="NCBI Taxonomy" id="83891"/>
    <lineage>
        <taxon>Eukaryota</taxon>
        <taxon>Discoba</taxon>
        <taxon>Euglenozoa</taxon>
        <taxon>Kinetoplastea</taxon>
        <taxon>Metakinetoplastina</taxon>
        <taxon>Trypanosomatida</taxon>
        <taxon>Trypanosomatidae</taxon>
        <taxon>Trypanosoma</taxon>
    </lineage>
</organism>
<comment type="caution">
    <text evidence="1">The sequence shown here is derived from an EMBL/GenBank/DDBJ whole genome shotgun (WGS) entry which is preliminary data.</text>
</comment>
<sequence>MRRLVRGTVVPPPPIVDVRRGSSTSWVARLLYGARASPLLGAWGACSSEEERQLDNTARELYCKALTHASGGGRLARDWIAGCSAIVCPSQNLVNLALKHHGTEQDVERYREYLLLALHRRTQAGSDKRGAANGLGSMPEVRCFVYDATRAACFHRYHKVPEEDRRRLDTVAHRLGVDAEVSRAIWRLVESEGTVEREKQRALEYPWSD</sequence>
<dbReference type="AlphaFoldDB" id="A0A422QAC9"/>
<dbReference type="EMBL" id="MKKU01000022">
    <property type="protein sequence ID" value="RNF26932.1"/>
    <property type="molecule type" value="Genomic_DNA"/>
</dbReference>
<dbReference type="RefSeq" id="XP_029232138.1">
    <property type="nucleotide sequence ID" value="XM_029367738.1"/>
</dbReference>
<dbReference type="GeneID" id="40314409"/>
<keyword evidence="2" id="KW-1185">Reference proteome</keyword>
<reference evidence="1 2" key="1">
    <citation type="journal article" date="2018" name="BMC Genomics">
        <title>Genomic comparison of Trypanosoma conorhini and Trypanosoma rangeli to Trypanosoma cruzi strains of high and low virulence.</title>
        <authorList>
            <person name="Bradwell K.R."/>
            <person name="Koparde V.N."/>
            <person name="Matveyev A.V."/>
            <person name="Serrano M.G."/>
            <person name="Alves J.M."/>
            <person name="Parikh H."/>
            <person name="Huang B."/>
            <person name="Lee V."/>
            <person name="Espinosa-Alvarez O."/>
            <person name="Ortiz P.A."/>
            <person name="Costa-Martins A.G."/>
            <person name="Teixeira M.M."/>
            <person name="Buck G.A."/>
        </authorList>
    </citation>
    <scope>NUCLEOTIDE SEQUENCE [LARGE SCALE GENOMIC DNA]</scope>
    <source>
        <strain evidence="1 2">025E</strain>
    </source>
</reference>
<dbReference type="Proteomes" id="UP000284403">
    <property type="component" value="Unassembled WGS sequence"/>
</dbReference>
<evidence type="ECO:0000313" key="2">
    <source>
        <dbReference type="Proteomes" id="UP000284403"/>
    </source>
</evidence>
<protein>
    <submittedName>
        <fullName evidence="1">Uncharacterized protein</fullName>
    </submittedName>
</protein>
<accession>A0A422QAC9</accession>
<name>A0A422QAC9_9TRYP</name>